<dbReference type="RefSeq" id="WP_053854548.1">
    <property type="nucleotide sequence ID" value="NZ_ANBS01000001.1"/>
</dbReference>
<name>A0A8H2J8Y9_MYCMU</name>
<keyword evidence="3" id="KW-1185">Reference proteome</keyword>
<protein>
    <submittedName>
        <fullName evidence="2">Uncharacterized protein</fullName>
    </submittedName>
</protein>
<dbReference type="GeneID" id="76723883"/>
<dbReference type="AlphaFoldDB" id="A0A8H2J8Y9"/>
<organism evidence="2">
    <name type="scientific">Mycolicibacterium mucogenicum DSM 44124</name>
    <dbReference type="NCBI Taxonomy" id="1226753"/>
    <lineage>
        <taxon>Bacteria</taxon>
        <taxon>Bacillati</taxon>
        <taxon>Actinomycetota</taxon>
        <taxon>Actinomycetes</taxon>
        <taxon>Mycobacteriales</taxon>
        <taxon>Mycobacteriaceae</taxon>
        <taxon>Mycolicibacterium</taxon>
    </lineage>
</organism>
<evidence type="ECO:0000313" key="2">
    <source>
        <dbReference type="EMBL" id="TLH51487.1"/>
    </source>
</evidence>
<dbReference type="EMBL" id="CP062008">
    <property type="protein sequence ID" value="QPG70039.1"/>
    <property type="molecule type" value="Genomic_DNA"/>
</dbReference>
<reference evidence="1 3" key="3">
    <citation type="journal article" date="2019" name="Sci. Rep.">
        <title>Insight into the biology of Mycobacterium mucogenicum and Mycobacterium neoaurum clade members.</title>
        <authorList>
            <person name="Behra P.R.K."/>
            <person name="Pettersson B.M.F."/>
            <person name="Ramesh M."/>
            <person name="Dasgupta S."/>
            <person name="Kirsebom L.A."/>
        </authorList>
    </citation>
    <scope>NUCLEOTIDE SEQUENCE [LARGE SCALE GENOMIC DNA]</scope>
    <source>
        <strain evidence="1 3">DSM 44124</strain>
    </source>
</reference>
<dbReference type="Proteomes" id="UP000309231">
    <property type="component" value="Chromosome"/>
</dbReference>
<dbReference type="KEGG" id="mmuc:C1S78_003155"/>
<proteinExistence type="predicted"/>
<reference evidence="2" key="1">
    <citation type="submission" date="2018-01" db="EMBL/GenBank/DDBJ databases">
        <title>Comparative genomics of Mycobacterium mucogenicum and Mycobacterium neoaurum clade members emphasizing tRNA and non-coding RNA.</title>
        <authorList>
            <person name="Behra P.R.K."/>
            <person name="Pettersson B.M.F."/>
            <person name="Das S."/>
            <person name="Dasgupta S."/>
            <person name="Kirsebom L.A."/>
        </authorList>
    </citation>
    <scope>NUCLEOTIDE SEQUENCE</scope>
    <source>
        <strain evidence="2">DSM 44124</strain>
    </source>
</reference>
<sequence>MTVDDCPTVPNTRPLQMIWSPADAAAAAVDAKGHGVPLSPVAARGRGYRGQHRANRFSRRVSDIKADL</sequence>
<dbReference type="EMBL" id="POTL01000001">
    <property type="protein sequence ID" value="TLH51487.1"/>
    <property type="molecule type" value="Genomic_DNA"/>
</dbReference>
<accession>A0A8H2J8Y9</accession>
<evidence type="ECO:0000313" key="1">
    <source>
        <dbReference type="EMBL" id="QPG70039.1"/>
    </source>
</evidence>
<gene>
    <name evidence="1" type="ORF">C1S78_003155</name>
    <name evidence="2" type="ORF">C1S78_03165</name>
</gene>
<reference evidence="1 3" key="2">
    <citation type="journal article" date="2019" name="BMC Evol. Biol.">
        <title>Comparative genomics of Mycobacterium mucogenicum and Mycobacterium neoaurum clade members emphasizing tRNA and non-coding RNA.</title>
        <authorList>
            <person name="Behra P.R.K."/>
            <person name="Pettersson B.M.F."/>
            <person name="Das S."/>
            <person name="Dasgupta S."/>
            <person name="Kirsebom L.A."/>
        </authorList>
    </citation>
    <scope>NUCLEOTIDE SEQUENCE [LARGE SCALE GENOMIC DNA]</scope>
    <source>
        <strain evidence="1 3">DSM 44124</strain>
    </source>
</reference>
<evidence type="ECO:0000313" key="3">
    <source>
        <dbReference type="Proteomes" id="UP000309231"/>
    </source>
</evidence>